<comment type="caution">
    <text evidence="1">The sequence shown here is derived from an EMBL/GenBank/DDBJ whole genome shotgun (WGS) entry which is preliminary data.</text>
</comment>
<evidence type="ECO:0000313" key="2">
    <source>
        <dbReference type="Proteomes" id="UP001162164"/>
    </source>
</evidence>
<gene>
    <name evidence="1" type="ORF">NQ317_019505</name>
</gene>
<organism evidence="1 2">
    <name type="scientific">Molorchus minor</name>
    <dbReference type="NCBI Taxonomy" id="1323400"/>
    <lineage>
        <taxon>Eukaryota</taxon>
        <taxon>Metazoa</taxon>
        <taxon>Ecdysozoa</taxon>
        <taxon>Arthropoda</taxon>
        <taxon>Hexapoda</taxon>
        <taxon>Insecta</taxon>
        <taxon>Pterygota</taxon>
        <taxon>Neoptera</taxon>
        <taxon>Endopterygota</taxon>
        <taxon>Coleoptera</taxon>
        <taxon>Polyphaga</taxon>
        <taxon>Cucujiformia</taxon>
        <taxon>Chrysomeloidea</taxon>
        <taxon>Cerambycidae</taxon>
        <taxon>Lamiinae</taxon>
        <taxon>Monochamini</taxon>
        <taxon>Molorchus</taxon>
    </lineage>
</organism>
<evidence type="ECO:0000313" key="1">
    <source>
        <dbReference type="EMBL" id="KAJ8982714.1"/>
    </source>
</evidence>
<protein>
    <submittedName>
        <fullName evidence="1">Uncharacterized protein</fullName>
    </submittedName>
</protein>
<reference evidence="1" key="1">
    <citation type="journal article" date="2023" name="Insect Mol. Biol.">
        <title>Genome sequencing provides insights into the evolution of gene families encoding plant cell wall-degrading enzymes in longhorned beetles.</title>
        <authorList>
            <person name="Shin N.R."/>
            <person name="Okamura Y."/>
            <person name="Kirsch R."/>
            <person name="Pauchet Y."/>
        </authorList>
    </citation>
    <scope>NUCLEOTIDE SEQUENCE</scope>
    <source>
        <strain evidence="1">MMC_N1</strain>
    </source>
</reference>
<dbReference type="Proteomes" id="UP001162164">
    <property type="component" value="Unassembled WGS sequence"/>
</dbReference>
<keyword evidence="2" id="KW-1185">Reference proteome</keyword>
<accession>A0ABQ9JXA3</accession>
<name>A0ABQ9JXA3_9CUCU</name>
<dbReference type="EMBL" id="JAPWTJ010000110">
    <property type="protein sequence ID" value="KAJ8982714.1"/>
    <property type="molecule type" value="Genomic_DNA"/>
</dbReference>
<sequence>MKLSGNNVYSRLRLSVTCSSNNKPIGPSGSLTIKLQDTYLPYISQSSGHFLRYVTHSSSVQEAISADMKGKDELTSFEKSSLNHKKSKNNILTQMADPGESLLCPYQVHCDSFSKIQGSKEVVLAFLKYPQFPLVQMLMKELNLCAHDHSFVPPW</sequence>
<proteinExistence type="predicted"/>